<dbReference type="AlphaFoldDB" id="A0A561TX93"/>
<dbReference type="Proteomes" id="UP000318186">
    <property type="component" value="Unassembled WGS sequence"/>
</dbReference>
<name>A0A561TX93_9ACTN</name>
<feature type="signal peptide" evidence="2">
    <location>
        <begin position="1"/>
        <end position="29"/>
    </location>
</feature>
<evidence type="ECO:0008006" key="5">
    <source>
        <dbReference type="Google" id="ProtNLM"/>
    </source>
</evidence>
<evidence type="ECO:0000313" key="3">
    <source>
        <dbReference type="EMBL" id="TWF91723.1"/>
    </source>
</evidence>
<dbReference type="RefSeq" id="WP_145767596.1">
    <property type="nucleotide sequence ID" value="NZ_VIWW01000002.1"/>
</dbReference>
<gene>
    <name evidence="3" type="ORF">FHX80_1238</name>
</gene>
<feature type="region of interest" description="Disordered" evidence="1">
    <location>
        <begin position="79"/>
        <end position="99"/>
    </location>
</feature>
<proteinExistence type="predicted"/>
<comment type="caution">
    <text evidence="3">The sequence shown here is derived from an EMBL/GenBank/DDBJ whole genome shotgun (WGS) entry which is preliminary data.</text>
</comment>
<organism evidence="3 4">
    <name type="scientific">Streptomyces brevispora</name>
    <dbReference type="NCBI Taxonomy" id="887462"/>
    <lineage>
        <taxon>Bacteria</taxon>
        <taxon>Bacillati</taxon>
        <taxon>Actinomycetota</taxon>
        <taxon>Actinomycetes</taxon>
        <taxon>Kitasatosporales</taxon>
        <taxon>Streptomycetaceae</taxon>
        <taxon>Streptomyces</taxon>
    </lineage>
</organism>
<reference evidence="3 4" key="1">
    <citation type="submission" date="2019-06" db="EMBL/GenBank/DDBJ databases">
        <title>Sequencing the genomes of 1000 actinobacteria strains.</title>
        <authorList>
            <person name="Klenk H.-P."/>
        </authorList>
    </citation>
    <scope>NUCLEOTIDE SEQUENCE [LARGE SCALE GENOMIC DNA]</scope>
    <source>
        <strain evidence="3 4">DSM 42059</strain>
    </source>
</reference>
<dbReference type="EMBL" id="VIWW01000002">
    <property type="protein sequence ID" value="TWF91723.1"/>
    <property type="molecule type" value="Genomic_DNA"/>
</dbReference>
<sequence>MPKFTAGRAVAAAAAAFGLVIAAQGTAPAAPKPIEATFGGHGEWNPDPYGGIPGDSIRACDTTADGWGIEVKLDIGRDGTWDRTASTRGHDSPYCSPWKSGNIKEGTPVSIQVANVSGGVAYPKGSLLLSHA</sequence>
<protein>
    <recommendedName>
        <fullName evidence="5">Secreted protein</fullName>
    </recommendedName>
</protein>
<keyword evidence="2" id="KW-0732">Signal</keyword>
<dbReference type="OrthoDB" id="4308311at2"/>
<evidence type="ECO:0000256" key="1">
    <source>
        <dbReference type="SAM" id="MobiDB-lite"/>
    </source>
</evidence>
<evidence type="ECO:0000256" key="2">
    <source>
        <dbReference type="SAM" id="SignalP"/>
    </source>
</evidence>
<feature type="chain" id="PRO_5021864943" description="Secreted protein" evidence="2">
    <location>
        <begin position="30"/>
        <end position="132"/>
    </location>
</feature>
<accession>A0A561TX93</accession>
<evidence type="ECO:0000313" key="4">
    <source>
        <dbReference type="Proteomes" id="UP000318186"/>
    </source>
</evidence>